<dbReference type="PRINTS" id="PR00502">
    <property type="entry name" value="NUDIXFAMILY"/>
</dbReference>
<dbReference type="EMBL" id="JADPUN010000422">
    <property type="protein sequence ID" value="MBF9135211.1"/>
    <property type="molecule type" value="Genomic_DNA"/>
</dbReference>
<dbReference type="Gene3D" id="3.90.79.10">
    <property type="entry name" value="Nucleoside Triphosphate Pyrophosphohydrolase"/>
    <property type="match status" value="1"/>
</dbReference>
<dbReference type="PROSITE" id="PS51462">
    <property type="entry name" value="NUDIX"/>
    <property type="match status" value="1"/>
</dbReference>
<dbReference type="Pfam" id="PF00293">
    <property type="entry name" value="NUDIX"/>
    <property type="match status" value="1"/>
</dbReference>
<accession>A0ABS0HAC4</accession>
<feature type="domain" description="Nudix hydrolase" evidence="4">
    <location>
        <begin position="1"/>
        <end position="142"/>
    </location>
</feature>
<evidence type="ECO:0000313" key="5">
    <source>
        <dbReference type="EMBL" id="MBF9135211.1"/>
    </source>
</evidence>
<sequence>MCGDAFVTVRNAFGGRHLLLGERSDSPGCWVLPGGKADPGEDPVDAAVRELEEETGLTLFRSRDAHVVGAPQLVPDPRAGRRAWMVTVLVTFDLGEFDDLPTVAPQPGEFERVAWVPADTYDQLVQYLADNYGGKIGVAHQQMIAEALSA</sequence>
<protein>
    <submittedName>
        <fullName evidence="5">NUDIX hydrolase</fullName>
    </submittedName>
</protein>
<keyword evidence="6" id="KW-1185">Reference proteome</keyword>
<evidence type="ECO:0000256" key="2">
    <source>
        <dbReference type="ARBA" id="ARBA00022801"/>
    </source>
</evidence>
<organism evidence="5 6">
    <name type="scientific">Plantactinospora alkalitolerans</name>
    <dbReference type="NCBI Taxonomy" id="2789879"/>
    <lineage>
        <taxon>Bacteria</taxon>
        <taxon>Bacillati</taxon>
        <taxon>Actinomycetota</taxon>
        <taxon>Actinomycetes</taxon>
        <taxon>Micromonosporales</taxon>
        <taxon>Micromonosporaceae</taxon>
        <taxon>Plantactinospora</taxon>
    </lineage>
</organism>
<dbReference type="InterPro" id="IPR020476">
    <property type="entry name" value="Nudix_hydrolase"/>
</dbReference>
<evidence type="ECO:0000313" key="6">
    <source>
        <dbReference type="Proteomes" id="UP000638560"/>
    </source>
</evidence>
<dbReference type="Proteomes" id="UP000638560">
    <property type="component" value="Unassembled WGS sequence"/>
</dbReference>
<dbReference type="PROSITE" id="PS00893">
    <property type="entry name" value="NUDIX_BOX"/>
    <property type="match status" value="1"/>
</dbReference>
<evidence type="ECO:0000259" key="4">
    <source>
        <dbReference type="PROSITE" id="PS51462"/>
    </source>
</evidence>
<dbReference type="GO" id="GO:0016787">
    <property type="term" value="F:hydrolase activity"/>
    <property type="evidence" value="ECO:0007669"/>
    <property type="project" value="UniProtKB-KW"/>
</dbReference>
<proteinExistence type="inferred from homology"/>
<dbReference type="CDD" id="cd02883">
    <property type="entry name" value="NUDIX_Hydrolase"/>
    <property type="match status" value="1"/>
</dbReference>
<comment type="caution">
    <text evidence="5">The sequence shown here is derived from an EMBL/GenBank/DDBJ whole genome shotgun (WGS) entry which is preliminary data.</text>
</comment>
<dbReference type="InterPro" id="IPR020084">
    <property type="entry name" value="NUDIX_hydrolase_CS"/>
</dbReference>
<comment type="similarity">
    <text evidence="1 3">Belongs to the Nudix hydrolase family.</text>
</comment>
<dbReference type="InterPro" id="IPR015797">
    <property type="entry name" value="NUDIX_hydrolase-like_dom_sf"/>
</dbReference>
<dbReference type="InterPro" id="IPR000086">
    <property type="entry name" value="NUDIX_hydrolase_dom"/>
</dbReference>
<name>A0ABS0HAC4_9ACTN</name>
<dbReference type="PANTHER" id="PTHR43736:SF1">
    <property type="entry name" value="DIHYDRONEOPTERIN TRIPHOSPHATE DIPHOSPHATASE"/>
    <property type="match status" value="1"/>
</dbReference>
<gene>
    <name evidence="5" type="ORF">I0C86_40750</name>
</gene>
<reference evidence="5 6" key="1">
    <citation type="submission" date="2020-11" db="EMBL/GenBank/DDBJ databases">
        <title>A novel isolate from a Black sea contaminated sediment with potential to produce alkanes: Plantactinospora alkalitolerans sp. nov.</title>
        <authorList>
            <person name="Carro L."/>
            <person name="Veyisoglu A."/>
            <person name="Guven K."/>
            <person name="Schumann P."/>
            <person name="Klenk H.-P."/>
            <person name="Sahin N."/>
        </authorList>
    </citation>
    <scope>NUCLEOTIDE SEQUENCE [LARGE SCALE GENOMIC DNA]</scope>
    <source>
        <strain evidence="5 6">S1510</strain>
    </source>
</reference>
<dbReference type="PANTHER" id="PTHR43736">
    <property type="entry name" value="ADP-RIBOSE PYROPHOSPHATASE"/>
    <property type="match status" value="1"/>
</dbReference>
<dbReference type="SUPFAM" id="SSF55811">
    <property type="entry name" value="Nudix"/>
    <property type="match status" value="1"/>
</dbReference>
<evidence type="ECO:0000256" key="3">
    <source>
        <dbReference type="RuleBase" id="RU003476"/>
    </source>
</evidence>
<evidence type="ECO:0000256" key="1">
    <source>
        <dbReference type="ARBA" id="ARBA00005582"/>
    </source>
</evidence>
<keyword evidence="2 3" id="KW-0378">Hydrolase</keyword>